<dbReference type="PANTHER" id="PTHR42722:SF1">
    <property type="entry name" value="VALINE DEHYDROGENASE"/>
    <property type="match status" value="1"/>
</dbReference>
<dbReference type="Gene3D" id="3.40.50.720">
    <property type="entry name" value="NAD(P)-binding Rossmann-like Domain"/>
    <property type="match status" value="1"/>
</dbReference>
<organism evidence="7 8">
    <name type="scientific">Deinococcus arboris</name>
    <dbReference type="NCBI Taxonomy" id="2682977"/>
    <lineage>
        <taxon>Bacteria</taxon>
        <taxon>Thermotogati</taxon>
        <taxon>Deinococcota</taxon>
        <taxon>Deinococci</taxon>
        <taxon>Deinococcales</taxon>
        <taxon>Deinococcaceae</taxon>
        <taxon>Deinococcus</taxon>
    </lineage>
</organism>
<proteinExistence type="inferred from homology"/>
<feature type="domain" description="Glutamate/phenylalanine/leucine/valine/L-tryptophan dehydrogenase C-terminal" evidence="6">
    <location>
        <begin position="141"/>
        <end position="347"/>
    </location>
</feature>
<dbReference type="RefSeq" id="WP_157461248.1">
    <property type="nucleotide sequence ID" value="NZ_WQLB01000039.1"/>
</dbReference>
<dbReference type="Pfam" id="PF00208">
    <property type="entry name" value="ELFV_dehydrog"/>
    <property type="match status" value="1"/>
</dbReference>
<sequence length="350" mass="36797">MQILEEMGSRGHEALTLLHHAPSGLRAALAVHSTVLGPAIAGVRLREQDEDLAVRGALALSESLTLKAALAGLNYGGGACVLMTPECGMDDPHAREALFRALGRQVRPMESRVVLTEDIGVSPADISFVAQETGSTLGMNTDTSSVTGYGVYRGMKAAARFALGSESMRGVRVAILGVGAVGRTLAAHLHREGARLTVADERPDRAEALAEDLEGIKVVGAHELLDTPCDILAPCGYGHSIRSEDVPRLQCRLIAGGEHHPLTRRGEAAVKEAGIVYLPDFAINSAGLIAAATGLDMNQAAERVYQTVGRITQAAEQYGKAPHVVARRMAERRIDLIGSLGAGQGRGGRA</sequence>
<name>A0A7C9MTJ0_9DEIO</name>
<dbReference type="CDD" id="cd01075">
    <property type="entry name" value="NAD_bind_Leu_Phe_Val_DH"/>
    <property type="match status" value="1"/>
</dbReference>
<dbReference type="SUPFAM" id="SSF53223">
    <property type="entry name" value="Aminoacid dehydrogenase-like, N-terminal domain"/>
    <property type="match status" value="1"/>
</dbReference>
<evidence type="ECO:0000313" key="7">
    <source>
        <dbReference type="EMBL" id="MVN88984.1"/>
    </source>
</evidence>
<dbReference type="InterPro" id="IPR046346">
    <property type="entry name" value="Aminoacid_DH-like_N_sf"/>
</dbReference>
<accession>A0A7C9MTJ0</accession>
<keyword evidence="3 4" id="KW-0520">NAD</keyword>
<dbReference type="Pfam" id="PF02558">
    <property type="entry name" value="ApbA"/>
    <property type="match status" value="1"/>
</dbReference>
<keyword evidence="8" id="KW-1185">Reference proteome</keyword>
<dbReference type="Pfam" id="PF02812">
    <property type="entry name" value="ELFV_dehydrog_N"/>
    <property type="match status" value="1"/>
</dbReference>
<dbReference type="PIRSF" id="PIRSF000188">
    <property type="entry name" value="Phe_leu_dh"/>
    <property type="match status" value="1"/>
</dbReference>
<dbReference type="InterPro" id="IPR036291">
    <property type="entry name" value="NAD(P)-bd_dom_sf"/>
</dbReference>
<dbReference type="EMBL" id="WQLB01000039">
    <property type="protein sequence ID" value="MVN88984.1"/>
    <property type="molecule type" value="Genomic_DNA"/>
</dbReference>
<dbReference type="SMART" id="SM00839">
    <property type="entry name" value="ELFV_dehydrog"/>
    <property type="match status" value="1"/>
</dbReference>
<dbReference type="PRINTS" id="PR00082">
    <property type="entry name" value="GLFDHDRGNASE"/>
</dbReference>
<dbReference type="GO" id="GO:0006520">
    <property type="term" value="P:amino acid metabolic process"/>
    <property type="evidence" value="ECO:0007669"/>
    <property type="project" value="InterPro"/>
</dbReference>
<evidence type="ECO:0000256" key="4">
    <source>
        <dbReference type="PIRSR" id="PIRSR000188-2"/>
    </source>
</evidence>
<gene>
    <name evidence="7" type="ORF">GO986_19775</name>
</gene>
<evidence type="ECO:0000259" key="6">
    <source>
        <dbReference type="SMART" id="SM00839"/>
    </source>
</evidence>
<dbReference type="Gene3D" id="3.40.50.10860">
    <property type="entry name" value="Leucine Dehydrogenase, chain A, domain 1"/>
    <property type="match status" value="1"/>
</dbReference>
<protein>
    <submittedName>
        <fullName evidence="7">Glu/Leu/Phe/Val dehydrogenase</fullName>
    </submittedName>
</protein>
<keyword evidence="2 5" id="KW-0560">Oxidoreductase</keyword>
<dbReference type="InterPro" id="IPR006096">
    <property type="entry name" value="Glu/Leu/Phe/Val/Trp_DH_C"/>
</dbReference>
<evidence type="ECO:0000313" key="8">
    <source>
        <dbReference type="Proteomes" id="UP000483286"/>
    </source>
</evidence>
<dbReference type="InterPro" id="IPR016211">
    <property type="entry name" value="Glu/Phe/Leu/Val/Trp_DH_bac/arc"/>
</dbReference>
<evidence type="ECO:0000256" key="5">
    <source>
        <dbReference type="RuleBase" id="RU004417"/>
    </source>
</evidence>
<reference evidence="7 8" key="1">
    <citation type="submission" date="2019-12" db="EMBL/GenBank/DDBJ databases">
        <title>Deinococcus sp. HMF7620 Genome sequencing and assembly.</title>
        <authorList>
            <person name="Kang H."/>
            <person name="Kim H."/>
            <person name="Joh K."/>
        </authorList>
    </citation>
    <scope>NUCLEOTIDE SEQUENCE [LARGE SCALE GENOMIC DNA]</scope>
    <source>
        <strain evidence="7 8">HMF7620</strain>
    </source>
</reference>
<feature type="binding site" evidence="4">
    <location>
        <begin position="177"/>
        <end position="182"/>
    </location>
    <ligand>
        <name>NAD(+)</name>
        <dbReference type="ChEBI" id="CHEBI:57540"/>
    </ligand>
</feature>
<dbReference type="AlphaFoldDB" id="A0A7C9MTJ0"/>
<dbReference type="PANTHER" id="PTHR42722">
    <property type="entry name" value="LEUCINE DEHYDROGENASE"/>
    <property type="match status" value="1"/>
</dbReference>
<dbReference type="GO" id="GO:0000166">
    <property type="term" value="F:nucleotide binding"/>
    <property type="evidence" value="ECO:0007669"/>
    <property type="project" value="UniProtKB-KW"/>
</dbReference>
<dbReference type="InterPro" id="IPR013332">
    <property type="entry name" value="KPR_N"/>
</dbReference>
<dbReference type="InterPro" id="IPR006095">
    <property type="entry name" value="Glu/Leu/Phe/Val/Trp_DH"/>
</dbReference>
<dbReference type="GO" id="GO:0016639">
    <property type="term" value="F:oxidoreductase activity, acting on the CH-NH2 group of donors, NAD or NADP as acceptor"/>
    <property type="evidence" value="ECO:0007669"/>
    <property type="project" value="InterPro"/>
</dbReference>
<evidence type="ECO:0000256" key="1">
    <source>
        <dbReference type="ARBA" id="ARBA00006382"/>
    </source>
</evidence>
<keyword evidence="4" id="KW-0547">Nucleotide-binding</keyword>
<evidence type="ECO:0000256" key="2">
    <source>
        <dbReference type="ARBA" id="ARBA00023002"/>
    </source>
</evidence>
<comment type="caution">
    <text evidence="7">The sequence shown here is derived from an EMBL/GenBank/DDBJ whole genome shotgun (WGS) entry which is preliminary data.</text>
</comment>
<dbReference type="InterPro" id="IPR006097">
    <property type="entry name" value="Glu/Leu/Phe/Val/Trp_DH_dimer"/>
</dbReference>
<evidence type="ECO:0000256" key="3">
    <source>
        <dbReference type="ARBA" id="ARBA00023027"/>
    </source>
</evidence>
<dbReference type="Proteomes" id="UP000483286">
    <property type="component" value="Unassembled WGS sequence"/>
</dbReference>
<dbReference type="SUPFAM" id="SSF51735">
    <property type="entry name" value="NAD(P)-binding Rossmann-fold domains"/>
    <property type="match status" value="1"/>
</dbReference>
<comment type="similarity">
    <text evidence="1 5">Belongs to the Glu/Leu/Phe/Val dehydrogenases family.</text>
</comment>